<dbReference type="InterPro" id="IPR013740">
    <property type="entry name" value="Redoxin"/>
</dbReference>
<name>A0A419S5B6_9SPHI</name>
<dbReference type="GO" id="GO:0016491">
    <property type="term" value="F:oxidoreductase activity"/>
    <property type="evidence" value="ECO:0007669"/>
    <property type="project" value="InterPro"/>
</dbReference>
<accession>A0A419S5B6</accession>
<evidence type="ECO:0000313" key="3">
    <source>
        <dbReference type="Proteomes" id="UP000283433"/>
    </source>
</evidence>
<dbReference type="InterPro" id="IPR013766">
    <property type="entry name" value="Thioredoxin_domain"/>
</dbReference>
<dbReference type="Proteomes" id="UP000283433">
    <property type="component" value="Unassembled WGS sequence"/>
</dbReference>
<gene>
    <name evidence="2" type="ORF">BCY91_06680</name>
</gene>
<dbReference type="PANTHER" id="PTHR42852:SF17">
    <property type="entry name" value="THIOREDOXIN-LIKE PROTEIN HI_1115"/>
    <property type="match status" value="1"/>
</dbReference>
<dbReference type="PANTHER" id="PTHR42852">
    <property type="entry name" value="THIOL:DISULFIDE INTERCHANGE PROTEIN DSBE"/>
    <property type="match status" value="1"/>
</dbReference>
<dbReference type="CDD" id="cd02966">
    <property type="entry name" value="TlpA_like_family"/>
    <property type="match status" value="1"/>
</dbReference>
<protein>
    <recommendedName>
        <fullName evidence="1">Thioredoxin domain-containing protein</fullName>
    </recommendedName>
</protein>
<dbReference type="PROSITE" id="PS51352">
    <property type="entry name" value="THIOREDOXIN_2"/>
    <property type="match status" value="1"/>
</dbReference>
<evidence type="ECO:0000259" key="1">
    <source>
        <dbReference type="PROSITE" id="PS51352"/>
    </source>
</evidence>
<dbReference type="Pfam" id="PF08534">
    <property type="entry name" value="Redoxin"/>
    <property type="match status" value="1"/>
</dbReference>
<reference evidence="2 3" key="1">
    <citation type="submission" date="2016-07" db="EMBL/GenBank/DDBJ databases">
        <title>Genome of Pelobium manganitolerans.</title>
        <authorList>
            <person name="Wu S."/>
            <person name="Wang G."/>
        </authorList>
    </citation>
    <scope>NUCLEOTIDE SEQUENCE [LARGE SCALE GENOMIC DNA]</scope>
    <source>
        <strain evidence="2 3">YS-25</strain>
    </source>
</reference>
<comment type="caution">
    <text evidence="2">The sequence shown here is derived from an EMBL/GenBank/DDBJ whole genome shotgun (WGS) entry which is preliminary data.</text>
</comment>
<dbReference type="SUPFAM" id="SSF52833">
    <property type="entry name" value="Thioredoxin-like"/>
    <property type="match status" value="1"/>
</dbReference>
<evidence type="ECO:0000313" key="2">
    <source>
        <dbReference type="EMBL" id="RKD15309.1"/>
    </source>
</evidence>
<dbReference type="EMBL" id="MBTA01000025">
    <property type="protein sequence ID" value="RKD15309.1"/>
    <property type="molecule type" value="Genomic_DNA"/>
</dbReference>
<dbReference type="Gene3D" id="3.40.30.10">
    <property type="entry name" value="Glutaredoxin"/>
    <property type="match status" value="1"/>
</dbReference>
<keyword evidence="3" id="KW-1185">Reference proteome</keyword>
<dbReference type="InterPro" id="IPR036249">
    <property type="entry name" value="Thioredoxin-like_sf"/>
</dbReference>
<organism evidence="2 3">
    <name type="scientific">Pelobium manganitolerans</name>
    <dbReference type="NCBI Taxonomy" id="1842495"/>
    <lineage>
        <taxon>Bacteria</taxon>
        <taxon>Pseudomonadati</taxon>
        <taxon>Bacteroidota</taxon>
        <taxon>Sphingobacteriia</taxon>
        <taxon>Sphingobacteriales</taxon>
        <taxon>Sphingobacteriaceae</taxon>
        <taxon>Pelobium</taxon>
    </lineage>
</organism>
<dbReference type="InterPro" id="IPR050553">
    <property type="entry name" value="Thioredoxin_ResA/DsbE_sf"/>
</dbReference>
<feature type="domain" description="Thioredoxin" evidence="1">
    <location>
        <begin position="45"/>
        <end position="186"/>
    </location>
</feature>
<sequence>MKSNIGFIISMVVLAVIALNPEAKSLLLKGLIKSGLYEPDFVPAKAEGERAVPSALFRSVNGELIDVANSKGKVIFINFWAEWCPPCIAEMPSISNLAKHFKDEKDLLFLMANVDGELKASQDYFEKNNYPLPAFIPAGTIPKSIFQGTLPTTVIINKNGDIVYQHDGIADYNTQETKDFIKRLLED</sequence>
<proteinExistence type="predicted"/>
<dbReference type="AlphaFoldDB" id="A0A419S5B6"/>